<keyword evidence="5" id="KW-0521">NADP</keyword>
<keyword evidence="4" id="KW-0274">FAD</keyword>
<keyword evidence="8" id="KW-1185">Reference proteome</keyword>
<proteinExistence type="inferred from homology"/>
<evidence type="ECO:0000256" key="5">
    <source>
        <dbReference type="ARBA" id="ARBA00022857"/>
    </source>
</evidence>
<gene>
    <name evidence="7" type="ORF">QYS62_011467</name>
</gene>
<evidence type="ECO:0000256" key="2">
    <source>
        <dbReference type="ARBA" id="ARBA00010139"/>
    </source>
</evidence>
<sequence>MESLQRKYAAEAAKRHRPEGLAQYVTLQDSSTERLRSLAEDPWVEHHTLNATDPALKDEETYKFLILGAGYGGLLHAVRLIQAGLADGVNGLRLVDTAGGFGGAWYWNRYPGLHCDVESYSYMPLLEETGYMPKKKYASGAELRAQAERIAEMWHLRDKTLFRASIKTAQWDTATKLWRIGVEEQRRSRHGTDLRHITVYARYFIITGGIHTRPQVPRLPRLESFPGPMFHTARWDYSITGGSPDDPKLTGLQGKRVGILGTGATAVQAVPYLAQWASELYVFQRIPSAIHELGQKETDHREWTTKIAKCEGWQMERMVNFNRFPSNGAQGHVTADNMVNDSWSKMPAFSALIGGPAWGVVEPTGKGIEEHINKLHQLDLPRIEASHAHVDMIVKDASTADKLKAWYPVWCKRPAFSDSYLQVFNQPHVHLVDTDGKGVSSMTKDGLVSEGREYQLDVLILSTGYRTPVYANGCPATRAGIKVLGRDGLSLDEKWLDQGVATLHGMYTHRFPNLFFVGHAQSGAAANFVMVLDVVAQHIAYVIKQAQLRAGTSGPDVVIEVERDAEECWTVECMKRASWYAAMSGCTPGLATAEGEAVTVSSMEEAKKNSRAAGWSEGMESYMAVLEAWKAGGLLEGLRVSLT</sequence>
<dbReference type="PANTHER" id="PTHR43098">
    <property type="entry name" value="L-ORNITHINE N(5)-MONOOXYGENASE-RELATED"/>
    <property type="match status" value="1"/>
</dbReference>
<evidence type="ECO:0000256" key="4">
    <source>
        <dbReference type="ARBA" id="ARBA00022827"/>
    </source>
</evidence>
<keyword evidence="6" id="KW-0560">Oxidoreductase</keyword>
<accession>A0ABZ2XAS4</accession>
<dbReference type="Proteomes" id="UP001489902">
    <property type="component" value="Chromosome 7"/>
</dbReference>
<protein>
    <submittedName>
        <fullName evidence="7">Uncharacterized protein</fullName>
    </submittedName>
</protein>
<evidence type="ECO:0000256" key="1">
    <source>
        <dbReference type="ARBA" id="ARBA00001974"/>
    </source>
</evidence>
<reference evidence="7 8" key="1">
    <citation type="submission" date="2024-04" db="EMBL/GenBank/DDBJ databases">
        <title>Complete genome sequence of Fusarium acuminatum.</title>
        <authorList>
            <person name="Lan B."/>
        </authorList>
    </citation>
    <scope>NUCLEOTIDE SEQUENCE [LARGE SCALE GENOMIC DNA]</scope>
    <source>
        <strain evidence="7">1A</strain>
    </source>
</reference>
<comment type="cofactor">
    <cofactor evidence="1">
        <name>FAD</name>
        <dbReference type="ChEBI" id="CHEBI:57692"/>
    </cofactor>
</comment>
<dbReference type="Gene3D" id="3.50.50.60">
    <property type="entry name" value="FAD/NAD(P)-binding domain"/>
    <property type="match status" value="3"/>
</dbReference>
<organism evidence="7 8">
    <name type="scientific">Fusarium acuminatum</name>
    <dbReference type="NCBI Taxonomy" id="5515"/>
    <lineage>
        <taxon>Eukaryota</taxon>
        <taxon>Fungi</taxon>
        <taxon>Dikarya</taxon>
        <taxon>Ascomycota</taxon>
        <taxon>Pezizomycotina</taxon>
        <taxon>Sordariomycetes</taxon>
        <taxon>Hypocreomycetidae</taxon>
        <taxon>Hypocreales</taxon>
        <taxon>Nectriaceae</taxon>
        <taxon>Fusarium</taxon>
        <taxon>Fusarium tricinctum species complex</taxon>
    </lineage>
</organism>
<name>A0ABZ2XAS4_9HYPO</name>
<evidence type="ECO:0000256" key="3">
    <source>
        <dbReference type="ARBA" id="ARBA00022630"/>
    </source>
</evidence>
<keyword evidence="3" id="KW-0285">Flavoprotein</keyword>
<dbReference type="SUPFAM" id="SSF51905">
    <property type="entry name" value="FAD/NAD(P)-binding domain"/>
    <property type="match status" value="1"/>
</dbReference>
<evidence type="ECO:0000313" key="8">
    <source>
        <dbReference type="Proteomes" id="UP001489902"/>
    </source>
</evidence>
<dbReference type="PANTHER" id="PTHR43098:SF2">
    <property type="entry name" value="FAD-BINDING MONOOXYGENASE AUSB-RELATED"/>
    <property type="match status" value="1"/>
</dbReference>
<dbReference type="EMBL" id="CP151266">
    <property type="protein sequence ID" value="WZH50223.1"/>
    <property type="molecule type" value="Genomic_DNA"/>
</dbReference>
<dbReference type="InterPro" id="IPR036188">
    <property type="entry name" value="FAD/NAD-bd_sf"/>
</dbReference>
<evidence type="ECO:0000256" key="6">
    <source>
        <dbReference type="ARBA" id="ARBA00023002"/>
    </source>
</evidence>
<evidence type="ECO:0000313" key="7">
    <source>
        <dbReference type="EMBL" id="WZH50223.1"/>
    </source>
</evidence>
<dbReference type="InterPro" id="IPR050775">
    <property type="entry name" value="FAD-binding_Monooxygenases"/>
</dbReference>
<comment type="similarity">
    <text evidence="2">Belongs to the FAD-binding monooxygenase family.</text>
</comment>